<dbReference type="RefSeq" id="WP_085157069.1">
    <property type="nucleotide sequence ID" value="NZ_AP022612.1"/>
</dbReference>
<comment type="subcellular location">
    <subcellularLocation>
        <location evidence="1">Membrane</location>
    </subcellularLocation>
</comment>
<dbReference type="PANTHER" id="PTHR37042">
    <property type="entry name" value="OUTER MEMBRANE PROTEIN RV1973"/>
    <property type="match status" value="1"/>
</dbReference>
<evidence type="ECO:0000256" key="4">
    <source>
        <dbReference type="SAM" id="Phobius"/>
    </source>
</evidence>
<reference evidence="5" key="1">
    <citation type="journal article" date="2019" name="Emerg. Microbes Infect.">
        <title>Comprehensive subspecies identification of 175 nontuberculous mycobacteria species based on 7547 genomic profiles.</title>
        <authorList>
            <person name="Matsumoto Y."/>
            <person name="Kinjo T."/>
            <person name="Motooka D."/>
            <person name="Nabeya D."/>
            <person name="Jung N."/>
            <person name="Uechi K."/>
            <person name="Horii T."/>
            <person name="Iida T."/>
            <person name="Fujita J."/>
            <person name="Nakamura S."/>
        </authorList>
    </citation>
    <scope>NUCLEOTIDE SEQUENCE [LARGE SCALE GENOMIC DNA]</scope>
    <source>
        <strain evidence="5">JCM 13671</strain>
    </source>
</reference>
<feature type="region of interest" description="Disordered" evidence="3">
    <location>
        <begin position="136"/>
        <end position="155"/>
    </location>
</feature>
<protein>
    <submittedName>
        <fullName evidence="5">Uncharacterized protein</fullName>
    </submittedName>
</protein>
<accession>A0A7I7Y2K5</accession>
<keyword evidence="6" id="KW-1185">Reference proteome</keyword>
<evidence type="ECO:0000256" key="2">
    <source>
        <dbReference type="ARBA" id="ARBA00023136"/>
    </source>
</evidence>
<sequence>MPDAEVTEPDSSADATEVPAPGPVFSLYGIASAVLAVVAVAGVVLAGLIYAGHRDQVAELDHRTRVMQAAADWTGVLINMNAATVEASLQRLHDGTVGELNADFEAAVTPYTDVVKTLKSQTRGQIEAVAYESVHRDLDTEPGSPPPSPPLPQDVASRTDTVLVIASSVSQNVGGTPQTVRWNLRLGVSDVDGRLLISRLESMR</sequence>
<feature type="transmembrane region" description="Helical" evidence="4">
    <location>
        <begin position="27"/>
        <end position="51"/>
    </location>
</feature>
<proteinExistence type="predicted"/>
<gene>
    <name evidence="5" type="ORF">MCNF_44930</name>
</gene>
<organism evidence="5 6">
    <name type="scientific">Mycolicibacterium confluentis</name>
    <dbReference type="NCBI Taxonomy" id="28047"/>
    <lineage>
        <taxon>Bacteria</taxon>
        <taxon>Bacillati</taxon>
        <taxon>Actinomycetota</taxon>
        <taxon>Actinomycetes</taxon>
        <taxon>Mycobacteriales</taxon>
        <taxon>Mycobacteriaceae</taxon>
        <taxon>Mycolicibacterium</taxon>
    </lineage>
</organism>
<dbReference type="Proteomes" id="UP000466931">
    <property type="component" value="Chromosome"/>
</dbReference>
<dbReference type="EMBL" id="AP022612">
    <property type="protein sequence ID" value="BBZ35888.1"/>
    <property type="molecule type" value="Genomic_DNA"/>
</dbReference>
<dbReference type="GO" id="GO:0016020">
    <property type="term" value="C:membrane"/>
    <property type="evidence" value="ECO:0007669"/>
    <property type="project" value="UniProtKB-SubCell"/>
</dbReference>
<dbReference type="AlphaFoldDB" id="A0A7I7Y2K5"/>
<evidence type="ECO:0000313" key="6">
    <source>
        <dbReference type="Proteomes" id="UP000466931"/>
    </source>
</evidence>
<name>A0A7I7Y2K5_9MYCO</name>
<evidence type="ECO:0000256" key="1">
    <source>
        <dbReference type="ARBA" id="ARBA00004370"/>
    </source>
</evidence>
<evidence type="ECO:0000313" key="5">
    <source>
        <dbReference type="EMBL" id="BBZ35888.1"/>
    </source>
</evidence>
<feature type="compositionally biased region" description="Pro residues" evidence="3">
    <location>
        <begin position="143"/>
        <end position="152"/>
    </location>
</feature>
<keyword evidence="2 4" id="KW-0472">Membrane</keyword>
<keyword evidence="4" id="KW-0812">Transmembrane</keyword>
<dbReference type="PANTHER" id="PTHR37042:SF4">
    <property type="entry name" value="OUTER MEMBRANE PROTEIN RV1973"/>
    <property type="match status" value="1"/>
</dbReference>
<keyword evidence="4" id="KW-1133">Transmembrane helix</keyword>
<evidence type="ECO:0000256" key="3">
    <source>
        <dbReference type="SAM" id="MobiDB-lite"/>
    </source>
</evidence>
<reference evidence="5" key="2">
    <citation type="submission" date="2020-02" db="EMBL/GenBank/DDBJ databases">
        <authorList>
            <person name="Matsumoto Y."/>
            <person name="Motooka D."/>
            <person name="Nakamura S."/>
        </authorList>
    </citation>
    <scope>NUCLEOTIDE SEQUENCE</scope>
    <source>
        <strain evidence="5">JCM 13671</strain>
    </source>
</reference>